<dbReference type="PROSITE" id="PS51318">
    <property type="entry name" value="TAT"/>
    <property type="match status" value="1"/>
</dbReference>
<dbReference type="InterPro" id="IPR006059">
    <property type="entry name" value="SBP"/>
</dbReference>
<feature type="signal peptide" evidence="3">
    <location>
        <begin position="1"/>
        <end position="34"/>
    </location>
</feature>
<dbReference type="InterPro" id="IPR050490">
    <property type="entry name" value="Bact_solute-bd_prot1"/>
</dbReference>
<evidence type="ECO:0000313" key="4">
    <source>
        <dbReference type="EMBL" id="QAY69392.1"/>
    </source>
</evidence>
<keyword evidence="5" id="KW-1185">Reference proteome</keyword>
<gene>
    <name evidence="4" type="ORF">ET471_04500</name>
</gene>
<comment type="similarity">
    <text evidence="1">Belongs to the bacterial solute-binding protein 1 family.</text>
</comment>
<dbReference type="SUPFAM" id="SSF53850">
    <property type="entry name" value="Periplasmic binding protein-like II"/>
    <property type="match status" value="1"/>
</dbReference>
<protein>
    <submittedName>
        <fullName evidence="4">Carbohydrate ABC transporter substrate-binding protein</fullName>
    </submittedName>
</protein>
<dbReference type="Gene3D" id="3.40.190.10">
    <property type="entry name" value="Periplasmic binding protein-like II"/>
    <property type="match status" value="2"/>
</dbReference>
<dbReference type="PROSITE" id="PS51257">
    <property type="entry name" value="PROKAR_LIPOPROTEIN"/>
    <property type="match status" value="1"/>
</dbReference>
<keyword evidence="3" id="KW-0732">Signal</keyword>
<feature type="chain" id="PRO_5039094115" evidence="3">
    <location>
        <begin position="35"/>
        <end position="464"/>
    </location>
</feature>
<keyword evidence="2" id="KW-0813">Transport</keyword>
<dbReference type="OrthoDB" id="8663148at2"/>
<evidence type="ECO:0000313" key="5">
    <source>
        <dbReference type="Proteomes" id="UP000292118"/>
    </source>
</evidence>
<evidence type="ECO:0000256" key="1">
    <source>
        <dbReference type="ARBA" id="ARBA00008520"/>
    </source>
</evidence>
<dbReference type="PANTHER" id="PTHR43649:SF29">
    <property type="entry name" value="OSMOPROTECTIVE COMPOUNDS-BINDING PROTEIN GGTB"/>
    <property type="match status" value="1"/>
</dbReference>
<reference evidence="4 5" key="1">
    <citation type="submission" date="2019-01" db="EMBL/GenBank/DDBJ databases">
        <title>Genome sequencing of strain FW10M-9.</title>
        <authorList>
            <person name="Heo J."/>
            <person name="Kim S.-J."/>
            <person name="Kim J.-S."/>
            <person name="Hong S.-B."/>
            <person name="Kwon S.-W."/>
        </authorList>
    </citation>
    <scope>NUCLEOTIDE SEQUENCE [LARGE SCALE GENOMIC DNA]</scope>
    <source>
        <strain evidence="4 5">FW10M-9</strain>
    </source>
</reference>
<evidence type="ECO:0000256" key="3">
    <source>
        <dbReference type="SAM" id="SignalP"/>
    </source>
</evidence>
<organism evidence="4 5">
    <name type="scientific">Xylanimonas protaetiae</name>
    <dbReference type="NCBI Taxonomy" id="2509457"/>
    <lineage>
        <taxon>Bacteria</taxon>
        <taxon>Bacillati</taxon>
        <taxon>Actinomycetota</taxon>
        <taxon>Actinomycetes</taxon>
        <taxon>Micrococcales</taxon>
        <taxon>Promicromonosporaceae</taxon>
        <taxon>Xylanimonas</taxon>
    </lineage>
</organism>
<dbReference type="Pfam" id="PF01547">
    <property type="entry name" value="SBP_bac_1"/>
    <property type="match status" value="1"/>
</dbReference>
<dbReference type="KEGG" id="xya:ET471_04500"/>
<dbReference type="AlphaFoldDB" id="A0A4P6F1M1"/>
<evidence type="ECO:0000256" key="2">
    <source>
        <dbReference type="ARBA" id="ARBA00022448"/>
    </source>
</evidence>
<dbReference type="RefSeq" id="WP_129186792.1">
    <property type="nucleotide sequence ID" value="NZ_CP035493.1"/>
</dbReference>
<proteinExistence type="inferred from homology"/>
<accession>A0A4P6F1M1</accession>
<dbReference type="Proteomes" id="UP000292118">
    <property type="component" value="Chromosome"/>
</dbReference>
<sequence length="464" mass="50032">MTRTPRSARRRRPLVAGASAATLALILAACSGNGDDGASPTPTGGGAAAGSIDCSVYDQFGDISGKTVHVYTSIVDPEGQTQIDSYKPFTDCTGVEINYEASREFEAQLPVRIQAGSPPDIAFVNQPGALRTLVNRFDAVVPVPDVVKTEAQDNFAQSWIDYGTVNGTLYAAPLDANVKSFVWYSPKAFSDAGYDIPKTWDDLLALTDKIADDTGLPPWCAGVESGDATGWPGTDFIEDMVLRTAGLDVYNQWVTHDIPFNDPQIVAAWDEAGKILKNDKYVNAGLGDVRSIATTAWSTAGLGILDGTCWMHRAANFYAAQWPEGTNVAEDGDVWAFYLPAKTEDERPTLVGGPFVAAFNDKPEVQAFQTYLSSTDWSNEKAKVSLPGWVSANKHMDPSLLNNDFDRYVYGVLTDPATVAGYDASDQMPSEVGSGSFWTGIVNWLTGQSTQQVVDQIESTWPSD</sequence>
<name>A0A4P6F1M1_9MICO</name>
<dbReference type="EMBL" id="CP035493">
    <property type="protein sequence ID" value="QAY69392.1"/>
    <property type="molecule type" value="Genomic_DNA"/>
</dbReference>
<dbReference type="InterPro" id="IPR006311">
    <property type="entry name" value="TAT_signal"/>
</dbReference>
<dbReference type="PANTHER" id="PTHR43649">
    <property type="entry name" value="ARABINOSE-BINDING PROTEIN-RELATED"/>
    <property type="match status" value="1"/>
</dbReference>